<sequence length="68" mass="7225">MSERTRSDGAASASGEAPQSGDIRFTDEGLVEHYDGTAWRPYGELPDDGDPEGATRFRHDDGAGPAQS</sequence>
<dbReference type="Proteomes" id="UP000318720">
    <property type="component" value="Unassembled WGS sequence"/>
</dbReference>
<reference evidence="2 3" key="1">
    <citation type="submission" date="2019-03" db="EMBL/GenBank/DDBJ databases">
        <title>Comparative genomic analyses of the sweetpotato soil rot pathogen, Streptomyces ipomoeae.</title>
        <authorList>
            <person name="Ruschel Soares N."/>
            <person name="Badger J.H."/>
            <person name="Huguet-Tapia J.C."/>
            <person name="Clark C.A."/>
            <person name="Pettis G.S."/>
        </authorList>
    </citation>
    <scope>NUCLEOTIDE SEQUENCE [LARGE SCALE GENOMIC DNA]</scope>
    <source>
        <strain evidence="2 3">88-35</strain>
    </source>
</reference>
<accession>A0AAE9AVU6</accession>
<dbReference type="EMBL" id="SPAZ01000339">
    <property type="protein sequence ID" value="TQE17352.1"/>
    <property type="molecule type" value="Genomic_DNA"/>
</dbReference>
<protein>
    <submittedName>
        <fullName evidence="2">Uncharacterized protein</fullName>
    </submittedName>
</protein>
<evidence type="ECO:0000313" key="2">
    <source>
        <dbReference type="EMBL" id="TQE17352.1"/>
    </source>
</evidence>
<name>A0AAE9AVU6_9ACTN</name>
<feature type="compositionally biased region" description="Basic and acidic residues" evidence="1">
    <location>
        <begin position="24"/>
        <end position="35"/>
    </location>
</feature>
<organism evidence="2 3">
    <name type="scientific">Streptomyces ipomoeae</name>
    <dbReference type="NCBI Taxonomy" id="103232"/>
    <lineage>
        <taxon>Bacteria</taxon>
        <taxon>Bacillati</taxon>
        <taxon>Actinomycetota</taxon>
        <taxon>Actinomycetes</taxon>
        <taxon>Kitasatosporales</taxon>
        <taxon>Streptomycetaceae</taxon>
        <taxon>Streptomyces</taxon>
    </lineage>
</organism>
<proteinExistence type="predicted"/>
<dbReference type="RefSeq" id="WP_141586037.1">
    <property type="nucleotide sequence ID" value="NZ_SPAY01000136.1"/>
</dbReference>
<feature type="region of interest" description="Disordered" evidence="1">
    <location>
        <begin position="1"/>
        <end position="68"/>
    </location>
</feature>
<dbReference type="AlphaFoldDB" id="A0AAE9AVU6"/>
<evidence type="ECO:0000313" key="3">
    <source>
        <dbReference type="Proteomes" id="UP000318720"/>
    </source>
</evidence>
<comment type="caution">
    <text evidence="2">The sequence shown here is derived from an EMBL/GenBank/DDBJ whole genome shotgun (WGS) entry which is preliminary data.</text>
</comment>
<gene>
    <name evidence="2" type="ORF">Sipo8835_41865</name>
</gene>
<feature type="compositionally biased region" description="Basic and acidic residues" evidence="1">
    <location>
        <begin position="53"/>
        <end position="62"/>
    </location>
</feature>
<evidence type="ECO:0000256" key="1">
    <source>
        <dbReference type="SAM" id="MobiDB-lite"/>
    </source>
</evidence>